<dbReference type="GO" id="GO:0003677">
    <property type="term" value="F:DNA binding"/>
    <property type="evidence" value="ECO:0007669"/>
    <property type="project" value="TreeGrafter"/>
</dbReference>
<proteinExistence type="predicted"/>
<feature type="region of interest" description="Disordered" evidence="1">
    <location>
        <begin position="40"/>
        <end position="73"/>
    </location>
</feature>
<gene>
    <name evidence="2" type="ORF">A2U01_0023900</name>
</gene>
<dbReference type="InterPro" id="IPR010561">
    <property type="entry name" value="LIN-9/ALY1"/>
</dbReference>
<dbReference type="GO" id="GO:0005654">
    <property type="term" value="C:nucleoplasm"/>
    <property type="evidence" value="ECO:0007669"/>
    <property type="project" value="TreeGrafter"/>
</dbReference>
<dbReference type="GO" id="GO:0051726">
    <property type="term" value="P:regulation of cell cycle"/>
    <property type="evidence" value="ECO:0007669"/>
    <property type="project" value="TreeGrafter"/>
</dbReference>
<feature type="non-terminal residue" evidence="2">
    <location>
        <position position="1"/>
    </location>
</feature>
<dbReference type="Proteomes" id="UP000265520">
    <property type="component" value="Unassembled WGS sequence"/>
</dbReference>
<evidence type="ECO:0000313" key="2">
    <source>
        <dbReference type="EMBL" id="MCI02866.1"/>
    </source>
</evidence>
<evidence type="ECO:0000256" key="1">
    <source>
        <dbReference type="SAM" id="MobiDB-lite"/>
    </source>
</evidence>
<dbReference type="EMBL" id="LXQA010050433">
    <property type="protein sequence ID" value="MCI02866.1"/>
    <property type="molecule type" value="Genomic_DNA"/>
</dbReference>
<organism evidence="2 3">
    <name type="scientific">Trifolium medium</name>
    <dbReference type="NCBI Taxonomy" id="97028"/>
    <lineage>
        <taxon>Eukaryota</taxon>
        <taxon>Viridiplantae</taxon>
        <taxon>Streptophyta</taxon>
        <taxon>Embryophyta</taxon>
        <taxon>Tracheophyta</taxon>
        <taxon>Spermatophyta</taxon>
        <taxon>Magnoliopsida</taxon>
        <taxon>eudicotyledons</taxon>
        <taxon>Gunneridae</taxon>
        <taxon>Pentapetalae</taxon>
        <taxon>rosids</taxon>
        <taxon>fabids</taxon>
        <taxon>Fabales</taxon>
        <taxon>Fabaceae</taxon>
        <taxon>Papilionoideae</taxon>
        <taxon>50 kb inversion clade</taxon>
        <taxon>NPAAA clade</taxon>
        <taxon>Hologalegina</taxon>
        <taxon>IRL clade</taxon>
        <taxon>Trifolieae</taxon>
        <taxon>Trifolium</taxon>
    </lineage>
</organism>
<dbReference type="PANTHER" id="PTHR21689">
    <property type="entry name" value="LIN-9"/>
    <property type="match status" value="1"/>
</dbReference>
<dbReference type="PANTHER" id="PTHR21689:SF5">
    <property type="entry name" value="PROTEIN ALWAYS EARLY 1-RELATED"/>
    <property type="match status" value="1"/>
</dbReference>
<dbReference type="GO" id="GO:0017053">
    <property type="term" value="C:transcription repressor complex"/>
    <property type="evidence" value="ECO:0007669"/>
    <property type="project" value="InterPro"/>
</dbReference>
<accession>A0A392NUU1</accession>
<reference evidence="2 3" key="1">
    <citation type="journal article" date="2018" name="Front. Plant Sci.">
        <title>Red Clover (Trifolium pratense) and Zigzag Clover (T. medium) - A Picture of Genomic Similarities and Differences.</title>
        <authorList>
            <person name="Dluhosova J."/>
            <person name="Istvanek J."/>
            <person name="Nedelnik J."/>
            <person name="Repkova J."/>
        </authorList>
    </citation>
    <scope>NUCLEOTIDE SEQUENCE [LARGE SCALE GENOMIC DNA]</scope>
    <source>
        <strain evidence="3">cv. 10/8</strain>
        <tissue evidence="2">Leaf</tissue>
    </source>
</reference>
<sequence>VQIDHPRLGVEVFMDIDCMPLNPFDNMPETLRMQISADKSPCMSKEPHMKGASIQPAEKALSSTEEGEDAFMI</sequence>
<keyword evidence="3" id="KW-1185">Reference proteome</keyword>
<name>A0A392NUU1_9FABA</name>
<protein>
    <submittedName>
        <fullName evidence="2">Protein ALWAYS EARLY 2-like</fullName>
    </submittedName>
</protein>
<dbReference type="GO" id="GO:0006357">
    <property type="term" value="P:regulation of transcription by RNA polymerase II"/>
    <property type="evidence" value="ECO:0007669"/>
    <property type="project" value="TreeGrafter"/>
</dbReference>
<dbReference type="GO" id="GO:0006351">
    <property type="term" value="P:DNA-templated transcription"/>
    <property type="evidence" value="ECO:0007669"/>
    <property type="project" value="InterPro"/>
</dbReference>
<evidence type="ECO:0000313" key="3">
    <source>
        <dbReference type="Proteomes" id="UP000265520"/>
    </source>
</evidence>
<dbReference type="AlphaFoldDB" id="A0A392NUU1"/>
<comment type="caution">
    <text evidence="2">The sequence shown here is derived from an EMBL/GenBank/DDBJ whole genome shotgun (WGS) entry which is preliminary data.</text>
</comment>